<feature type="signal peptide" evidence="1">
    <location>
        <begin position="1"/>
        <end position="21"/>
    </location>
</feature>
<dbReference type="EMBL" id="CATQJA010002592">
    <property type="protein sequence ID" value="CAJ0572163.1"/>
    <property type="molecule type" value="Genomic_DNA"/>
</dbReference>
<comment type="caution">
    <text evidence="2">The sequence shown here is derived from an EMBL/GenBank/DDBJ whole genome shotgun (WGS) entry which is preliminary data.</text>
</comment>
<keyword evidence="3" id="KW-1185">Reference proteome</keyword>
<accession>A0AA36CPW2</accession>
<dbReference type="AlphaFoldDB" id="A0AA36CPW2"/>
<evidence type="ECO:0000256" key="1">
    <source>
        <dbReference type="SAM" id="SignalP"/>
    </source>
</evidence>
<sequence>MRRNVLSLLLVLACLVCLALCQDLETEEEKPNLQRYVRRFRPLGMKDFRFPMMPEAARNQQYWNRRRFD</sequence>
<organism evidence="2 3">
    <name type="scientific">Mesorhabditis spiculigera</name>
    <dbReference type="NCBI Taxonomy" id="96644"/>
    <lineage>
        <taxon>Eukaryota</taxon>
        <taxon>Metazoa</taxon>
        <taxon>Ecdysozoa</taxon>
        <taxon>Nematoda</taxon>
        <taxon>Chromadorea</taxon>
        <taxon>Rhabditida</taxon>
        <taxon>Rhabditina</taxon>
        <taxon>Rhabditomorpha</taxon>
        <taxon>Rhabditoidea</taxon>
        <taxon>Rhabditidae</taxon>
        <taxon>Mesorhabditinae</taxon>
        <taxon>Mesorhabditis</taxon>
    </lineage>
</organism>
<feature type="chain" id="PRO_5041394299" evidence="1">
    <location>
        <begin position="22"/>
        <end position="69"/>
    </location>
</feature>
<name>A0AA36CPW2_9BILA</name>
<evidence type="ECO:0000313" key="2">
    <source>
        <dbReference type="EMBL" id="CAJ0572163.1"/>
    </source>
</evidence>
<keyword evidence="1" id="KW-0732">Signal</keyword>
<feature type="non-terminal residue" evidence="2">
    <location>
        <position position="69"/>
    </location>
</feature>
<protein>
    <submittedName>
        <fullName evidence="2">Uncharacterized protein</fullName>
    </submittedName>
</protein>
<dbReference type="Proteomes" id="UP001177023">
    <property type="component" value="Unassembled WGS sequence"/>
</dbReference>
<reference evidence="2" key="1">
    <citation type="submission" date="2023-06" db="EMBL/GenBank/DDBJ databases">
        <authorList>
            <person name="Delattre M."/>
        </authorList>
    </citation>
    <scope>NUCLEOTIDE SEQUENCE</scope>
    <source>
        <strain evidence="2">AF72</strain>
    </source>
</reference>
<evidence type="ECO:0000313" key="3">
    <source>
        <dbReference type="Proteomes" id="UP001177023"/>
    </source>
</evidence>
<proteinExistence type="predicted"/>
<gene>
    <name evidence="2" type="ORF">MSPICULIGERA_LOCUS10556</name>
</gene>